<dbReference type="SUPFAM" id="SSF55424">
    <property type="entry name" value="FAD/NAD-linked reductases, dimerisation (C-terminal) domain"/>
    <property type="match status" value="1"/>
</dbReference>
<dbReference type="InterPro" id="IPR023753">
    <property type="entry name" value="FAD/NAD-binding_dom"/>
</dbReference>
<organism evidence="8 9">
    <name type="scientific">Acidiphilium cryptum (strain JF-5)</name>
    <dbReference type="NCBI Taxonomy" id="349163"/>
    <lineage>
        <taxon>Bacteria</taxon>
        <taxon>Pseudomonadati</taxon>
        <taxon>Pseudomonadota</taxon>
        <taxon>Alphaproteobacteria</taxon>
        <taxon>Acetobacterales</taxon>
        <taxon>Acidocellaceae</taxon>
        <taxon>Acidiphilium</taxon>
    </lineage>
</organism>
<dbReference type="InterPro" id="IPR016156">
    <property type="entry name" value="FAD/NAD-linked_Rdtase_dimer_sf"/>
</dbReference>
<dbReference type="PIRSF" id="PIRSF000350">
    <property type="entry name" value="Mercury_reductase_MerA"/>
    <property type="match status" value="1"/>
</dbReference>
<evidence type="ECO:0000256" key="5">
    <source>
        <dbReference type="PIRSR" id="PIRSR000350-3"/>
    </source>
</evidence>
<feature type="binding site" evidence="5">
    <location>
        <position position="80"/>
    </location>
    <ligand>
        <name>FAD</name>
        <dbReference type="ChEBI" id="CHEBI:57692"/>
    </ligand>
</feature>
<keyword evidence="5" id="KW-0520">NAD</keyword>
<feature type="binding site" evidence="5">
    <location>
        <position position="296"/>
    </location>
    <ligand>
        <name>NAD(+)</name>
        <dbReference type="ChEBI" id="CHEBI:57540"/>
    </ligand>
</feature>
<accession>A5FT27</accession>
<keyword evidence="9" id="KW-1185">Reference proteome</keyword>
<dbReference type="EMBL" id="CP000689">
    <property type="protein sequence ID" value="ABQ28759.1"/>
    <property type="molecule type" value="Genomic_DNA"/>
</dbReference>
<dbReference type="InterPro" id="IPR004099">
    <property type="entry name" value="Pyr_nucl-diS_OxRdtase_dimer"/>
</dbReference>
<dbReference type="InterPro" id="IPR001100">
    <property type="entry name" value="Pyr_nuc-diS_OxRdtase"/>
</dbReference>
<dbReference type="AlphaFoldDB" id="A5FT27"/>
<feature type="domain" description="Pyridine nucleotide-disulphide oxidoreductase dimerisation" evidence="6">
    <location>
        <begin position="372"/>
        <end position="479"/>
    </location>
</feature>
<keyword evidence="4" id="KW-0560">Oxidoreductase</keyword>
<evidence type="ECO:0000313" key="9">
    <source>
        <dbReference type="Proteomes" id="UP000000245"/>
    </source>
</evidence>
<dbReference type="Gene3D" id="3.50.50.60">
    <property type="entry name" value="FAD/NAD(P)-binding domain"/>
    <property type="match status" value="2"/>
</dbReference>
<dbReference type="PANTHER" id="PTHR43014">
    <property type="entry name" value="MERCURIC REDUCTASE"/>
    <property type="match status" value="1"/>
</dbReference>
<dbReference type="RefSeq" id="WP_011930556.1">
    <property type="nucleotide sequence ID" value="NC_009467.1"/>
</dbReference>
<geneLocation type="plasmid" evidence="8 9">
    <name>pACRY01</name>
</geneLocation>
<proteinExistence type="inferred from homology"/>
<evidence type="ECO:0000256" key="1">
    <source>
        <dbReference type="ARBA" id="ARBA00007532"/>
    </source>
</evidence>
<dbReference type="PRINTS" id="PR00411">
    <property type="entry name" value="PNDRDTASEI"/>
</dbReference>
<dbReference type="Pfam" id="PF07992">
    <property type="entry name" value="Pyr_redox_2"/>
    <property type="match status" value="1"/>
</dbReference>
<comment type="similarity">
    <text evidence="1">Belongs to the class-I pyridine nucleotide-disulfide oxidoreductase family.</text>
</comment>
<keyword evidence="3 5" id="KW-0274">FAD</keyword>
<dbReference type="Gene3D" id="3.30.390.30">
    <property type="match status" value="1"/>
</dbReference>
<dbReference type="KEGG" id="acr:Acry_3132"/>
<gene>
    <name evidence="8" type="ordered locus">Acry_3132</name>
</gene>
<feature type="binding site" evidence="5">
    <location>
        <begin position="206"/>
        <end position="213"/>
    </location>
    <ligand>
        <name>NAD(+)</name>
        <dbReference type="ChEBI" id="CHEBI:57540"/>
    </ligand>
</feature>
<evidence type="ECO:0000256" key="4">
    <source>
        <dbReference type="ARBA" id="ARBA00023002"/>
    </source>
</evidence>
<keyword evidence="5" id="KW-0547">Nucleotide-binding</keyword>
<name>A5FT27_ACICJ</name>
<dbReference type="NCBIfam" id="NF004991">
    <property type="entry name" value="PRK06370.1-3"/>
    <property type="match status" value="1"/>
</dbReference>
<feature type="domain" description="FAD/NAD(P)-binding" evidence="7">
    <location>
        <begin position="34"/>
        <end position="351"/>
    </location>
</feature>
<evidence type="ECO:0000256" key="3">
    <source>
        <dbReference type="ARBA" id="ARBA00022827"/>
    </source>
</evidence>
<sequence length="504" mass="54219">MQDGVPITKPGDEDRFLRRVRPSDWKNPVPRNPYDIAIVGAGPAGLEAAEYAARLGFSVALIERNRLGGNSLNAGSVPSKAIICTARVCSTMRDAEAFGAPIPSAPSLDFDKVMARMRRIRTRISGYHSVHELAEPGVDIFFGSARFESADTLFVDDAPVHFKKALIATGARPGVPNIPGLDQTGYRTSATIFEMAALPTRLAIIGGGPLGCEMAQAFCGLGSHVTIVQNDPKFLPREERDAAEILSRSMARDGVDIRLNTTVVGARRVNGIKILETVNNDVKGDIQADEILLSIGRVPNVEKLNLAAAGVTFDEDHGIKVDDFLRSTNPNVYAAGDVCLALKFTNAAQSSARMAVRNALMQAQQRQSSLVIPWCTYCDPEIAHIGLHVWEARQQSIPIKSFTVMMHDVDRAITDGRDTGFVKIHISEGSDRILGATIVSSRASELINEMAVIMSAGIGMKALAEVAHTYPAQSEAILLAAQAYTRNFDEAAKRAASGNADNGK</sequence>
<dbReference type="HOGENOM" id="CLU_016755_1_0_5"/>
<dbReference type="GO" id="GO:0050660">
    <property type="term" value="F:flavin adenine dinucleotide binding"/>
    <property type="evidence" value="ECO:0007669"/>
    <property type="project" value="TreeGrafter"/>
</dbReference>
<dbReference type="Pfam" id="PF02852">
    <property type="entry name" value="Pyr_redox_dim"/>
    <property type="match status" value="1"/>
</dbReference>
<evidence type="ECO:0000259" key="7">
    <source>
        <dbReference type="Pfam" id="PF07992"/>
    </source>
</evidence>
<comment type="cofactor">
    <cofactor evidence="5">
        <name>FAD</name>
        <dbReference type="ChEBI" id="CHEBI:57692"/>
    </cofactor>
    <text evidence="5">Binds 1 FAD per subunit.</text>
</comment>
<keyword evidence="8" id="KW-0614">Plasmid</keyword>
<evidence type="ECO:0000259" key="6">
    <source>
        <dbReference type="Pfam" id="PF02852"/>
    </source>
</evidence>
<evidence type="ECO:0000256" key="2">
    <source>
        <dbReference type="ARBA" id="ARBA00022630"/>
    </source>
</evidence>
<dbReference type="FunFam" id="3.30.390.30:FF:000001">
    <property type="entry name" value="Dihydrolipoyl dehydrogenase"/>
    <property type="match status" value="1"/>
</dbReference>
<dbReference type="PRINTS" id="PR00368">
    <property type="entry name" value="FADPNR"/>
</dbReference>
<feature type="binding site" evidence="5">
    <location>
        <position position="337"/>
    </location>
    <ligand>
        <name>FAD</name>
        <dbReference type="ChEBI" id="CHEBI:57692"/>
    </ligand>
</feature>
<dbReference type="SUPFAM" id="SSF51905">
    <property type="entry name" value="FAD/NAD(P)-binding domain"/>
    <property type="match status" value="1"/>
</dbReference>
<evidence type="ECO:0000313" key="8">
    <source>
        <dbReference type="EMBL" id="ABQ28759.1"/>
    </source>
</evidence>
<keyword evidence="2" id="KW-0285">Flavoprotein</keyword>
<dbReference type="PANTHER" id="PTHR43014:SF2">
    <property type="entry name" value="MERCURIC REDUCTASE"/>
    <property type="match status" value="1"/>
</dbReference>
<dbReference type="Proteomes" id="UP000000245">
    <property type="component" value="Plasmid pACRY01"/>
</dbReference>
<dbReference type="GO" id="GO:0003955">
    <property type="term" value="F:NAD(P)H dehydrogenase (quinone) activity"/>
    <property type="evidence" value="ECO:0007669"/>
    <property type="project" value="TreeGrafter"/>
</dbReference>
<reference evidence="8 9" key="1">
    <citation type="submission" date="2007-05" db="EMBL/GenBank/DDBJ databases">
        <title>Complete sequence of plasmid1 pACRY01 of Acidiphilium cryptum JF-5.</title>
        <authorList>
            <consortium name="US DOE Joint Genome Institute"/>
            <person name="Copeland A."/>
            <person name="Lucas S."/>
            <person name="Lapidus A."/>
            <person name="Barry K."/>
            <person name="Detter J.C."/>
            <person name="Glavina del Rio T."/>
            <person name="Hammon N."/>
            <person name="Israni S."/>
            <person name="Dalin E."/>
            <person name="Tice H."/>
            <person name="Pitluck S."/>
            <person name="Sims D."/>
            <person name="Brettin T."/>
            <person name="Bruce D."/>
            <person name="Han C."/>
            <person name="Schmutz J."/>
            <person name="Larimer F."/>
            <person name="Land M."/>
            <person name="Hauser L."/>
            <person name="Kyrpides N."/>
            <person name="Kim E."/>
            <person name="Magnuson T."/>
            <person name="Richardson P."/>
        </authorList>
    </citation>
    <scope>NUCLEOTIDE SEQUENCE [LARGE SCALE GENOMIC DNA]</scope>
    <source>
        <strain evidence="9">JF-5</strain>
        <plasmid evidence="9">Plasmid pACRY01</plasmid>
    </source>
</reference>
<dbReference type="InterPro" id="IPR036188">
    <property type="entry name" value="FAD/NAD-bd_sf"/>
</dbReference>
<protein>
    <submittedName>
        <fullName evidence="8">Pyridine nucleotide-disulphide oxidoreductase dimerisation region</fullName>
    </submittedName>
</protein>